<evidence type="ECO:0000256" key="1">
    <source>
        <dbReference type="SAM" id="MobiDB-lite"/>
    </source>
</evidence>
<evidence type="ECO:0000313" key="3">
    <source>
        <dbReference type="Proteomes" id="UP001059596"/>
    </source>
</evidence>
<reference evidence="2" key="1">
    <citation type="journal article" date="2023" name="Genome Biol. Evol.">
        <title>Long-read-based Genome Assembly of Drosophila gunungcola Reveals Fewer Chemosensory Genes in Flower-breeding Species.</title>
        <authorList>
            <person name="Negi A."/>
            <person name="Liao B.Y."/>
            <person name="Yeh S.D."/>
        </authorList>
    </citation>
    <scope>NUCLEOTIDE SEQUENCE</scope>
    <source>
        <strain evidence="2">Sukarami</strain>
    </source>
</reference>
<dbReference type="AlphaFoldDB" id="A0A9P9YIB5"/>
<feature type="region of interest" description="Disordered" evidence="1">
    <location>
        <begin position="1"/>
        <end position="40"/>
    </location>
</feature>
<proteinExistence type="predicted"/>
<gene>
    <name evidence="2" type="ORF">M5D96_010072</name>
</gene>
<sequence length="107" mass="11796">MEETVCLPGNKMPRRKSFFPSSSRKSMIPHRISSVQEENEKEEEEVAMVEEETAPAPLALPQTAVAAQLPVVSEQKVEPNIKIFEDSIASPDHFAVAGSSCSQNRDL</sequence>
<protein>
    <submittedName>
        <fullName evidence="2">Uncharacterized protein</fullName>
    </submittedName>
</protein>
<accession>A0A9P9YIB5</accession>
<organism evidence="2 3">
    <name type="scientific">Drosophila gunungcola</name>
    <name type="common">fruit fly</name>
    <dbReference type="NCBI Taxonomy" id="103775"/>
    <lineage>
        <taxon>Eukaryota</taxon>
        <taxon>Metazoa</taxon>
        <taxon>Ecdysozoa</taxon>
        <taxon>Arthropoda</taxon>
        <taxon>Hexapoda</taxon>
        <taxon>Insecta</taxon>
        <taxon>Pterygota</taxon>
        <taxon>Neoptera</taxon>
        <taxon>Endopterygota</taxon>
        <taxon>Diptera</taxon>
        <taxon>Brachycera</taxon>
        <taxon>Muscomorpha</taxon>
        <taxon>Ephydroidea</taxon>
        <taxon>Drosophilidae</taxon>
        <taxon>Drosophila</taxon>
        <taxon>Sophophora</taxon>
    </lineage>
</organism>
<dbReference type="Proteomes" id="UP001059596">
    <property type="component" value="Unassembled WGS sequence"/>
</dbReference>
<keyword evidence="3" id="KW-1185">Reference proteome</keyword>
<name>A0A9P9YIB5_9MUSC</name>
<comment type="caution">
    <text evidence="2">The sequence shown here is derived from an EMBL/GenBank/DDBJ whole genome shotgun (WGS) entry which is preliminary data.</text>
</comment>
<dbReference type="EMBL" id="JAMKOV010000013">
    <property type="protein sequence ID" value="KAI8037321.1"/>
    <property type="molecule type" value="Genomic_DNA"/>
</dbReference>
<evidence type="ECO:0000313" key="2">
    <source>
        <dbReference type="EMBL" id="KAI8037321.1"/>
    </source>
</evidence>